<name>A0A367LL66_9HYPO</name>
<protein>
    <submittedName>
        <fullName evidence="2">Uncharacterized protein</fullName>
    </submittedName>
</protein>
<evidence type="ECO:0000313" key="3">
    <source>
        <dbReference type="Proteomes" id="UP000253664"/>
    </source>
</evidence>
<dbReference type="InterPro" id="IPR001447">
    <property type="entry name" value="Arylamine_N-AcTrfase"/>
</dbReference>
<sequence>MQAFRDPQTPQPSAYSAQQVAAWLRHIHLPGRYARCADEPTTFPKTPEALRTLFRAQITSFPYENLSVHYSRTHLVDIRPHVLYDKMMGPAANGRGGYCMELSIFFHHMLRGLGFFVYMTGVRNRTRRDGVPGGDYQGWTHINNIIHLPCGSKFSADVAFGGDGPTWPLAMDGAATALRNLGDQEVRLVHSVIPKQRLREPSLWVYQYRNGADLEWNSFYSFAEMEFFQEDFEVQNWWTAAKTLHRWTVLLVRFLRRGEPLRFPRSDEKEWRDEDADDVDVVGKVMLVDDVVKVNMGGRTQVVHRFETETERRMAFWDYFGIRMSQDEADLIRGWDMALGT</sequence>
<dbReference type="InterPro" id="IPR053710">
    <property type="entry name" value="Arylamine_NAT_domain_sf"/>
</dbReference>
<dbReference type="PANTHER" id="PTHR11786:SF0">
    <property type="entry name" value="ARYLAMINE N-ACETYLTRANSFERASE 4-RELATED"/>
    <property type="match status" value="1"/>
</dbReference>
<dbReference type="Pfam" id="PF00797">
    <property type="entry name" value="Acetyltransf_2"/>
    <property type="match status" value="1"/>
</dbReference>
<dbReference type="Gene3D" id="3.30.2140.20">
    <property type="match status" value="1"/>
</dbReference>
<dbReference type="STRING" id="1330021.A0A367LL66"/>
<dbReference type="EMBL" id="LKCN02000003">
    <property type="protein sequence ID" value="RCI15168.1"/>
    <property type="molecule type" value="Genomic_DNA"/>
</dbReference>
<accession>A0A367LL66</accession>
<dbReference type="Proteomes" id="UP000253664">
    <property type="component" value="Unassembled WGS sequence"/>
</dbReference>
<dbReference type="OrthoDB" id="10260017at2759"/>
<dbReference type="SUPFAM" id="SSF54001">
    <property type="entry name" value="Cysteine proteinases"/>
    <property type="match status" value="1"/>
</dbReference>
<gene>
    <name evidence="2" type="ORF">L249_6887</name>
</gene>
<evidence type="ECO:0000256" key="1">
    <source>
        <dbReference type="ARBA" id="ARBA00006547"/>
    </source>
</evidence>
<proteinExistence type="inferred from homology"/>
<evidence type="ECO:0000313" key="2">
    <source>
        <dbReference type="EMBL" id="RCI15168.1"/>
    </source>
</evidence>
<dbReference type="PANTHER" id="PTHR11786">
    <property type="entry name" value="N-HYDROXYARYLAMINE O-ACETYLTRANSFERASE"/>
    <property type="match status" value="1"/>
</dbReference>
<keyword evidence="3" id="KW-1185">Reference proteome</keyword>
<dbReference type="AlphaFoldDB" id="A0A367LL66"/>
<dbReference type="GO" id="GO:0016407">
    <property type="term" value="F:acetyltransferase activity"/>
    <property type="evidence" value="ECO:0007669"/>
    <property type="project" value="InterPro"/>
</dbReference>
<comment type="caution">
    <text evidence="2">The sequence shown here is derived from an EMBL/GenBank/DDBJ whole genome shotgun (WGS) entry which is preliminary data.</text>
</comment>
<dbReference type="InterPro" id="IPR038765">
    <property type="entry name" value="Papain-like_cys_pep_sf"/>
</dbReference>
<organism evidence="2 3">
    <name type="scientific">Ophiocordyceps polyrhachis-furcata BCC 54312</name>
    <dbReference type="NCBI Taxonomy" id="1330021"/>
    <lineage>
        <taxon>Eukaryota</taxon>
        <taxon>Fungi</taxon>
        <taxon>Dikarya</taxon>
        <taxon>Ascomycota</taxon>
        <taxon>Pezizomycotina</taxon>
        <taxon>Sordariomycetes</taxon>
        <taxon>Hypocreomycetidae</taxon>
        <taxon>Hypocreales</taxon>
        <taxon>Ophiocordycipitaceae</taxon>
        <taxon>Ophiocordyceps</taxon>
    </lineage>
</organism>
<comment type="similarity">
    <text evidence="1">Belongs to the arylamine N-acetyltransferase family.</text>
</comment>
<reference evidence="2 3" key="1">
    <citation type="journal article" date="2015" name="BMC Genomics">
        <title>Insights from the genome of Ophiocordyceps polyrhachis-furcata to pathogenicity and host specificity in insect fungi.</title>
        <authorList>
            <person name="Wichadakul D."/>
            <person name="Kobmoo N."/>
            <person name="Ingsriswang S."/>
            <person name="Tangphatsornruang S."/>
            <person name="Chantasingh D."/>
            <person name="Luangsa-ard J.J."/>
            <person name="Eurwilaichitr L."/>
        </authorList>
    </citation>
    <scope>NUCLEOTIDE SEQUENCE [LARGE SCALE GENOMIC DNA]</scope>
    <source>
        <strain evidence="2 3">BCC 54312</strain>
    </source>
</reference>